<organism evidence="1">
    <name type="scientific">Siphoviridae sp. ct8HH20</name>
    <dbReference type="NCBI Taxonomy" id="2825359"/>
    <lineage>
        <taxon>Viruses</taxon>
        <taxon>Duplodnaviria</taxon>
        <taxon>Heunggongvirae</taxon>
        <taxon>Uroviricota</taxon>
        <taxon>Caudoviricetes</taxon>
    </lineage>
</organism>
<evidence type="ECO:0000313" key="1">
    <source>
        <dbReference type="EMBL" id="DAE14362.1"/>
    </source>
</evidence>
<sequence>MSILKSRLGFRKVNMPTISYRYSRRRCPAKFVNMSVVRISKKCYPMNMASHIGDCLTGYSCKTVIMRVITTFGYEGASQDFVYMLHVESICFIHFCLLLSFSVI</sequence>
<accession>A0A8S5Q5V3</accession>
<dbReference type="EMBL" id="BK015581">
    <property type="protein sequence ID" value="DAE14362.1"/>
    <property type="molecule type" value="Genomic_DNA"/>
</dbReference>
<reference evidence="1" key="1">
    <citation type="journal article" date="2021" name="Proc. Natl. Acad. Sci. U.S.A.">
        <title>A Catalog of Tens of Thousands of Viruses from Human Metagenomes Reveals Hidden Associations with Chronic Diseases.</title>
        <authorList>
            <person name="Tisza M.J."/>
            <person name="Buck C.B."/>
        </authorList>
    </citation>
    <scope>NUCLEOTIDE SEQUENCE</scope>
    <source>
        <strain evidence="1">Ct8HH20</strain>
    </source>
</reference>
<protein>
    <submittedName>
        <fullName evidence="1">Uncharacterized protein</fullName>
    </submittedName>
</protein>
<proteinExistence type="predicted"/>
<name>A0A8S5Q5V3_9CAUD</name>